<organism evidence="4 5">
    <name type="scientific">Pseudoalteromonas ruthenica</name>
    <dbReference type="NCBI Taxonomy" id="151081"/>
    <lineage>
        <taxon>Bacteria</taxon>
        <taxon>Pseudomonadati</taxon>
        <taxon>Pseudomonadota</taxon>
        <taxon>Gammaproteobacteria</taxon>
        <taxon>Alteromonadales</taxon>
        <taxon>Pseudoalteromonadaceae</taxon>
        <taxon>Pseudoalteromonas</taxon>
    </lineage>
</organism>
<evidence type="ECO:0000259" key="3">
    <source>
        <dbReference type="PROSITE" id="PS50887"/>
    </source>
</evidence>
<accession>A0A5S3YM05</accession>
<dbReference type="InterPro" id="IPR000160">
    <property type="entry name" value="GGDEF_dom"/>
</dbReference>
<dbReference type="AlphaFoldDB" id="A0A5S3YM05"/>
<reference evidence="5" key="2">
    <citation type="submission" date="2019-06" db="EMBL/GenBank/DDBJ databases">
        <title>Co-occurence of chitin degradation, pigmentation and bioactivity in marine Pseudoalteromonas.</title>
        <authorList>
            <person name="Sonnenschein E.C."/>
            <person name="Bech P.K."/>
        </authorList>
    </citation>
    <scope>NUCLEOTIDE SEQUENCE [LARGE SCALE GENOMIC DNA]</scope>
    <source>
        <strain evidence="5">S2897</strain>
    </source>
</reference>
<feature type="domain" description="GGDEF" evidence="3">
    <location>
        <begin position="1"/>
        <end position="96"/>
    </location>
</feature>
<dbReference type="EMBL" id="PNCG01000674">
    <property type="protein sequence ID" value="TMP75055.1"/>
    <property type="molecule type" value="Genomic_DNA"/>
</dbReference>
<comment type="caution">
    <text evidence="4">The sequence shown here is derived from an EMBL/GenBank/DDBJ whole genome shotgun (WGS) entry which is preliminary data.</text>
</comment>
<dbReference type="NCBIfam" id="TIGR00254">
    <property type="entry name" value="GGDEF"/>
    <property type="match status" value="1"/>
</dbReference>
<dbReference type="InterPro" id="IPR050469">
    <property type="entry name" value="Diguanylate_Cyclase"/>
</dbReference>
<dbReference type="RefSeq" id="WP_138549370.1">
    <property type="nucleotide sequence ID" value="NZ_PNCG01000674.1"/>
</dbReference>
<sequence length="96" mass="11035">KRVALLIDKHTRPVDICARWNGEEYLLVMQNCSQKAALHRIEKLRSAITFEIFEHFDHPVTLSFGVTLWPTSSNFDTALHHADNALYTSQKTAVIR</sequence>
<name>A0A5S3YM05_9GAMM</name>
<dbReference type="SUPFAM" id="SSF55073">
    <property type="entry name" value="Nucleotide cyclase"/>
    <property type="match status" value="1"/>
</dbReference>
<dbReference type="PANTHER" id="PTHR45138:SF9">
    <property type="entry name" value="DIGUANYLATE CYCLASE DGCM-RELATED"/>
    <property type="match status" value="1"/>
</dbReference>
<proteinExistence type="predicted"/>
<protein>
    <recommendedName>
        <fullName evidence="1">diguanylate cyclase</fullName>
        <ecNumber evidence="1">2.7.7.65</ecNumber>
    </recommendedName>
</protein>
<reference evidence="4 5" key="1">
    <citation type="submission" date="2017-12" db="EMBL/GenBank/DDBJ databases">
        <authorList>
            <person name="Paulsen S."/>
            <person name="Gram L.K."/>
        </authorList>
    </citation>
    <scope>NUCLEOTIDE SEQUENCE [LARGE SCALE GENOMIC DNA]</scope>
    <source>
        <strain evidence="4 5">S2897</strain>
    </source>
</reference>
<dbReference type="Gene3D" id="3.30.70.270">
    <property type="match status" value="1"/>
</dbReference>
<feature type="non-terminal residue" evidence="4">
    <location>
        <position position="1"/>
    </location>
</feature>
<dbReference type="EC" id="2.7.7.65" evidence="1"/>
<dbReference type="Proteomes" id="UP000305874">
    <property type="component" value="Unassembled WGS sequence"/>
</dbReference>
<dbReference type="InterPro" id="IPR043128">
    <property type="entry name" value="Rev_trsase/Diguanyl_cyclase"/>
</dbReference>
<comment type="catalytic activity">
    <reaction evidence="2">
        <text>2 GTP = 3',3'-c-di-GMP + 2 diphosphate</text>
        <dbReference type="Rhea" id="RHEA:24898"/>
        <dbReference type="ChEBI" id="CHEBI:33019"/>
        <dbReference type="ChEBI" id="CHEBI:37565"/>
        <dbReference type="ChEBI" id="CHEBI:58805"/>
        <dbReference type="EC" id="2.7.7.65"/>
    </reaction>
</comment>
<dbReference type="InterPro" id="IPR029787">
    <property type="entry name" value="Nucleotide_cyclase"/>
</dbReference>
<dbReference type="GO" id="GO:0052621">
    <property type="term" value="F:diguanylate cyclase activity"/>
    <property type="evidence" value="ECO:0007669"/>
    <property type="project" value="UniProtKB-EC"/>
</dbReference>
<evidence type="ECO:0000313" key="4">
    <source>
        <dbReference type="EMBL" id="TMP75055.1"/>
    </source>
</evidence>
<dbReference type="PROSITE" id="PS50887">
    <property type="entry name" value="GGDEF"/>
    <property type="match status" value="1"/>
</dbReference>
<dbReference type="Pfam" id="PF00990">
    <property type="entry name" value="GGDEF"/>
    <property type="match status" value="1"/>
</dbReference>
<evidence type="ECO:0000313" key="5">
    <source>
        <dbReference type="Proteomes" id="UP000305874"/>
    </source>
</evidence>
<dbReference type="PANTHER" id="PTHR45138">
    <property type="entry name" value="REGULATORY COMPONENTS OF SENSORY TRANSDUCTION SYSTEM"/>
    <property type="match status" value="1"/>
</dbReference>
<evidence type="ECO:0000256" key="1">
    <source>
        <dbReference type="ARBA" id="ARBA00012528"/>
    </source>
</evidence>
<gene>
    <name evidence="4" type="ORF">CWC05_22015</name>
</gene>
<evidence type="ECO:0000256" key="2">
    <source>
        <dbReference type="ARBA" id="ARBA00034247"/>
    </source>
</evidence>